<reference evidence="1 2" key="1">
    <citation type="submission" date="2019-03" db="EMBL/GenBank/DDBJ databases">
        <title>Whole genome sequence of a novel Rubrobacter taiwanensis strain, isolated from Yellowstone National Park.</title>
        <authorList>
            <person name="Freed S."/>
            <person name="Ramaley R.F."/>
            <person name="Kyndt J.A."/>
        </authorList>
    </citation>
    <scope>NUCLEOTIDE SEQUENCE [LARGE SCALE GENOMIC DNA]</scope>
    <source>
        <strain evidence="1 2">Yellowstone</strain>
    </source>
</reference>
<sequence length="143" mass="16063">MYPARKPEPKKNNPNARKRRIIILGRDAVVGRTLELLLQSDEYEAEFLPESALADPQALEGSDLLLLTPEPVSERRRALLESIAANPEASGIPILELRADAPASRAESGRYTMPWPCDVEELRHRIRRLHSLEERDESEGDGS</sequence>
<dbReference type="Proteomes" id="UP000295244">
    <property type="component" value="Unassembled WGS sequence"/>
</dbReference>
<comment type="caution">
    <text evidence="1">The sequence shown here is derived from an EMBL/GenBank/DDBJ whole genome shotgun (WGS) entry which is preliminary data.</text>
</comment>
<dbReference type="EMBL" id="SKBU01000004">
    <property type="protein sequence ID" value="TCJ20254.1"/>
    <property type="molecule type" value="Genomic_DNA"/>
</dbReference>
<evidence type="ECO:0000313" key="2">
    <source>
        <dbReference type="Proteomes" id="UP000295244"/>
    </source>
</evidence>
<name>A0A4R1BR88_9ACTN</name>
<evidence type="ECO:0000313" key="1">
    <source>
        <dbReference type="EMBL" id="TCJ20254.1"/>
    </source>
</evidence>
<organism evidence="1 2">
    <name type="scientific">Rubrobacter taiwanensis</name>
    <dbReference type="NCBI Taxonomy" id="185139"/>
    <lineage>
        <taxon>Bacteria</taxon>
        <taxon>Bacillati</taxon>
        <taxon>Actinomycetota</taxon>
        <taxon>Rubrobacteria</taxon>
        <taxon>Rubrobacterales</taxon>
        <taxon>Rubrobacteraceae</taxon>
        <taxon>Rubrobacter</taxon>
    </lineage>
</organism>
<gene>
    <name evidence="1" type="ORF">E0L93_01705</name>
</gene>
<proteinExistence type="predicted"/>
<dbReference type="RefSeq" id="WP_132687626.1">
    <property type="nucleotide sequence ID" value="NZ_SKBU01000004.1"/>
</dbReference>
<keyword evidence="2" id="KW-1185">Reference proteome</keyword>
<evidence type="ECO:0008006" key="3">
    <source>
        <dbReference type="Google" id="ProtNLM"/>
    </source>
</evidence>
<dbReference type="AlphaFoldDB" id="A0A4R1BR88"/>
<protein>
    <recommendedName>
        <fullName evidence="3">Response regulatory domain-containing protein</fullName>
    </recommendedName>
</protein>
<accession>A0A4R1BR88</accession>